<comment type="subcellular location">
    <subcellularLocation>
        <location evidence="1">Membrane</location>
        <topology evidence="1">Single-pass membrane protein</topology>
    </subcellularLocation>
</comment>
<keyword evidence="5" id="KW-1015">Disulfide bond</keyword>
<evidence type="ECO:0000313" key="10">
    <source>
        <dbReference type="Proteomes" id="UP000015104"/>
    </source>
</evidence>
<evidence type="ECO:0000256" key="6">
    <source>
        <dbReference type="SAM" id="Phobius"/>
    </source>
</evidence>
<keyword evidence="2 6" id="KW-0812">Transmembrane</keyword>
<dbReference type="Proteomes" id="UP000015104">
    <property type="component" value="Unassembled WGS sequence"/>
</dbReference>
<dbReference type="InterPro" id="IPR013783">
    <property type="entry name" value="Ig-like_fold"/>
</dbReference>
<feature type="domain" description="Ig-like" evidence="7">
    <location>
        <begin position="1"/>
        <end position="104"/>
    </location>
</feature>
<dbReference type="eggNOG" id="KOG3515">
    <property type="taxonomic scope" value="Eukaryota"/>
</dbReference>
<evidence type="ECO:0000256" key="4">
    <source>
        <dbReference type="ARBA" id="ARBA00023136"/>
    </source>
</evidence>
<feature type="domain" description="Ig-like" evidence="7">
    <location>
        <begin position="137"/>
        <end position="213"/>
    </location>
</feature>
<dbReference type="EnsemblMetazoa" id="tetur14g03620.1">
    <property type="protein sequence ID" value="tetur14g03620.1"/>
    <property type="gene ID" value="tetur14g03620"/>
</dbReference>
<dbReference type="SUPFAM" id="SSF48726">
    <property type="entry name" value="Immunoglobulin"/>
    <property type="match status" value="5"/>
</dbReference>
<dbReference type="InterPro" id="IPR003961">
    <property type="entry name" value="FN3_dom"/>
</dbReference>
<feature type="transmembrane region" description="Helical" evidence="6">
    <location>
        <begin position="631"/>
        <end position="653"/>
    </location>
</feature>
<dbReference type="AlphaFoldDB" id="T1KLT7"/>
<dbReference type="PROSITE" id="PS50853">
    <property type="entry name" value="FN3"/>
    <property type="match status" value="1"/>
</dbReference>
<dbReference type="PANTHER" id="PTHR23278:SF19">
    <property type="entry name" value="OBSCURIN"/>
    <property type="match status" value="1"/>
</dbReference>
<dbReference type="PROSITE" id="PS50835">
    <property type="entry name" value="IG_LIKE"/>
    <property type="match status" value="4"/>
</dbReference>
<dbReference type="PANTHER" id="PTHR23278">
    <property type="entry name" value="SIDESTEP PROTEIN"/>
    <property type="match status" value="1"/>
</dbReference>
<evidence type="ECO:0000259" key="8">
    <source>
        <dbReference type="PROSITE" id="PS50853"/>
    </source>
</evidence>
<dbReference type="InterPro" id="IPR013106">
    <property type="entry name" value="Ig_V-set"/>
</dbReference>
<dbReference type="HOGENOM" id="CLU_005939_5_0_1"/>
<dbReference type="STRING" id="32264.T1KLT7"/>
<dbReference type="Pfam" id="PF07686">
    <property type="entry name" value="V-set"/>
    <property type="match status" value="1"/>
</dbReference>
<proteinExistence type="predicted"/>
<dbReference type="SMART" id="SM00408">
    <property type="entry name" value="IGc2"/>
    <property type="match status" value="4"/>
</dbReference>
<dbReference type="InterPro" id="IPR003598">
    <property type="entry name" value="Ig_sub2"/>
</dbReference>
<protein>
    <recommendedName>
        <fullName evidence="11">Nephrin</fullName>
    </recommendedName>
</protein>
<feature type="domain" description="Ig-like" evidence="7">
    <location>
        <begin position="329"/>
        <end position="421"/>
    </location>
</feature>
<dbReference type="CDD" id="cd00063">
    <property type="entry name" value="FN3"/>
    <property type="match status" value="1"/>
</dbReference>
<feature type="domain" description="Fibronectin type-III" evidence="8">
    <location>
        <begin position="520"/>
        <end position="616"/>
    </location>
</feature>
<dbReference type="EMBL" id="CAEY01000212">
    <property type="status" value="NOT_ANNOTATED_CDS"/>
    <property type="molecule type" value="Genomic_DNA"/>
</dbReference>
<evidence type="ECO:0000259" key="7">
    <source>
        <dbReference type="PROSITE" id="PS50835"/>
    </source>
</evidence>
<dbReference type="InterPro" id="IPR013162">
    <property type="entry name" value="CD80_C2-set"/>
</dbReference>
<evidence type="ECO:0000256" key="1">
    <source>
        <dbReference type="ARBA" id="ARBA00004167"/>
    </source>
</evidence>
<reference evidence="10" key="1">
    <citation type="submission" date="2011-08" db="EMBL/GenBank/DDBJ databases">
        <authorList>
            <person name="Rombauts S."/>
        </authorList>
    </citation>
    <scope>NUCLEOTIDE SEQUENCE</scope>
    <source>
        <strain evidence="10">London</strain>
    </source>
</reference>
<evidence type="ECO:0000256" key="5">
    <source>
        <dbReference type="ARBA" id="ARBA00023157"/>
    </source>
</evidence>
<evidence type="ECO:0000256" key="3">
    <source>
        <dbReference type="ARBA" id="ARBA00022989"/>
    </source>
</evidence>
<dbReference type="InterPro" id="IPR007110">
    <property type="entry name" value="Ig-like_dom"/>
</dbReference>
<keyword evidence="3 6" id="KW-1133">Transmembrane helix</keyword>
<sequence length="800" mass="88431">MISWPQYIAAVGSTTDLHCNTTAPTKDDSVALILWYKDDLGHPLYSIDARSSDNFSEAKHFANSERAKLNLTDSISVLTLSPVKEQDSGEYRCRVDFKRGRTINRFLNFQVIVPIKQLIISSDNGHKIKDIGGPFNEGEPLNLTCEAQGGKPSPEITWFRGSTIIDDTYFMSDDGSSLNILHLPALKRDDLMMIVTCKATNNNITEPITRSIAIDLNCLPSVVFHLTVKPKEVQIIKPLSKLSIGKTVELVCQSTGSKPSAHIKWTIGSNLLDGLGESTSDDGSVTTSFLSFVPSIDDNGKRLTCTAWNPMFNGDSLQDEMLLNISYVPIVYLAMGVSSRNEKILAGSDIFFECNIQANPAADKMGWYFNGKPLVSNETAHIFISNNSLLIKDVWKNHEGRYKCWAANNEGQGSSDSIDLNIQFAPICSGAHRVYFGAAFGEKVEITCEVDADPPEVKFICSTSMNIETLSLEYSQSGLKSTAIYTPKSTSDYGVLFCWATNSIGLSKEPCKFYIIPAGPPESPENCTIANITMDSLTVSCWPGYNGGLDQKYHLEMRLNNIDGPLIQNQSTTDYPFFIVKSLTSGNPYIINIYATNVKGRSDSVILRGSTQLQAQWHTTDSVDDIVINPMTLILLASLGTFTALGCLIMLVIKIKRSKRRNADSVKIAMNTISDERLQNMLLDQECSGINFGPDLGINHVTKFCNNHDDSLFDEHKTIDTIIVPQPPDGSYHQICLENQELSMTDQNNDKQTNEMLHVCHVGEGLIGTSPLFIEHIYCHQDDSRTGHSSSGIYFRDMVG</sequence>
<evidence type="ECO:0000256" key="2">
    <source>
        <dbReference type="ARBA" id="ARBA00022692"/>
    </source>
</evidence>
<evidence type="ECO:0008006" key="11">
    <source>
        <dbReference type="Google" id="ProtNLM"/>
    </source>
</evidence>
<dbReference type="Pfam" id="PF13927">
    <property type="entry name" value="Ig_3"/>
    <property type="match status" value="2"/>
</dbReference>
<dbReference type="Gene3D" id="2.60.40.10">
    <property type="entry name" value="Immunoglobulins"/>
    <property type="match status" value="5"/>
</dbReference>
<dbReference type="InterPro" id="IPR003599">
    <property type="entry name" value="Ig_sub"/>
</dbReference>
<accession>T1KLT7</accession>
<organism evidence="9 10">
    <name type="scientific">Tetranychus urticae</name>
    <name type="common">Two-spotted spider mite</name>
    <dbReference type="NCBI Taxonomy" id="32264"/>
    <lineage>
        <taxon>Eukaryota</taxon>
        <taxon>Metazoa</taxon>
        <taxon>Ecdysozoa</taxon>
        <taxon>Arthropoda</taxon>
        <taxon>Chelicerata</taxon>
        <taxon>Arachnida</taxon>
        <taxon>Acari</taxon>
        <taxon>Acariformes</taxon>
        <taxon>Trombidiformes</taxon>
        <taxon>Prostigmata</taxon>
        <taxon>Eleutherengona</taxon>
        <taxon>Raphignathae</taxon>
        <taxon>Tetranychoidea</taxon>
        <taxon>Tetranychidae</taxon>
        <taxon>Tetranychus</taxon>
    </lineage>
</organism>
<dbReference type="InterPro" id="IPR036179">
    <property type="entry name" value="Ig-like_dom_sf"/>
</dbReference>
<dbReference type="InterPro" id="IPR036116">
    <property type="entry name" value="FN3_sf"/>
</dbReference>
<evidence type="ECO:0000313" key="9">
    <source>
        <dbReference type="EnsemblMetazoa" id="tetur14g03620.1"/>
    </source>
</evidence>
<feature type="domain" description="Ig-like" evidence="7">
    <location>
        <begin position="230"/>
        <end position="324"/>
    </location>
</feature>
<dbReference type="SUPFAM" id="SSF49265">
    <property type="entry name" value="Fibronectin type III"/>
    <property type="match status" value="1"/>
</dbReference>
<reference evidence="9" key="2">
    <citation type="submission" date="2015-06" db="UniProtKB">
        <authorList>
            <consortium name="EnsemblMetazoa"/>
        </authorList>
    </citation>
    <scope>IDENTIFICATION</scope>
</reference>
<keyword evidence="10" id="KW-1185">Reference proteome</keyword>
<dbReference type="Pfam" id="PF08205">
    <property type="entry name" value="C2-set_2"/>
    <property type="match status" value="1"/>
</dbReference>
<dbReference type="GO" id="GO:0016020">
    <property type="term" value="C:membrane"/>
    <property type="evidence" value="ECO:0007669"/>
    <property type="project" value="UniProtKB-SubCell"/>
</dbReference>
<dbReference type="SMART" id="SM00409">
    <property type="entry name" value="IG"/>
    <property type="match status" value="4"/>
</dbReference>
<keyword evidence="4 6" id="KW-0472">Membrane</keyword>
<name>T1KLT7_TETUR</name>